<evidence type="ECO:0000256" key="8">
    <source>
        <dbReference type="ARBA" id="ARBA00023136"/>
    </source>
</evidence>
<keyword evidence="15" id="KW-1185">Reference proteome</keyword>
<keyword evidence="7" id="KW-0653">Protein transport</keyword>
<protein>
    <recommendedName>
        <fullName evidence="4">Outer-membrane lipoprotein LolB</fullName>
    </recommendedName>
</protein>
<reference evidence="14 15" key="1">
    <citation type="submission" date="2021-08" db="EMBL/GenBank/DDBJ databases">
        <title>Lysobacter sp. strain CJ11 Genome sequencing and assembly.</title>
        <authorList>
            <person name="Kim I."/>
        </authorList>
    </citation>
    <scope>NUCLEOTIDE SEQUENCE [LARGE SCALE GENOMIC DNA]</scope>
    <source>
        <strain evidence="14 15">CJ11</strain>
    </source>
</reference>
<evidence type="ECO:0000256" key="1">
    <source>
        <dbReference type="ARBA" id="ARBA00004459"/>
    </source>
</evidence>
<evidence type="ECO:0000256" key="13">
    <source>
        <dbReference type="SAM" id="SignalP"/>
    </source>
</evidence>
<keyword evidence="10" id="KW-0143">Chaperone</keyword>
<dbReference type="Pfam" id="PF03550">
    <property type="entry name" value="LolB"/>
    <property type="match status" value="1"/>
</dbReference>
<evidence type="ECO:0000256" key="10">
    <source>
        <dbReference type="ARBA" id="ARBA00023186"/>
    </source>
</evidence>
<evidence type="ECO:0000313" key="14">
    <source>
        <dbReference type="EMBL" id="QYR53534.1"/>
    </source>
</evidence>
<feature type="signal peptide" evidence="13">
    <location>
        <begin position="1"/>
        <end position="24"/>
    </location>
</feature>
<comment type="subunit">
    <text evidence="3">Monomer.</text>
</comment>
<gene>
    <name evidence="14" type="primary">lolB</name>
    <name evidence="14" type="ORF">H8L67_03250</name>
</gene>
<evidence type="ECO:0000313" key="15">
    <source>
        <dbReference type="Proteomes" id="UP000824755"/>
    </source>
</evidence>
<evidence type="ECO:0000256" key="2">
    <source>
        <dbReference type="ARBA" id="ARBA00009696"/>
    </source>
</evidence>
<accession>A0ABX8WRT2</accession>
<comment type="subcellular location">
    <subcellularLocation>
        <location evidence="1">Cell outer membrane</location>
        <topology evidence="1">Lipid-anchor</topology>
    </subcellularLocation>
</comment>
<dbReference type="NCBIfam" id="TIGR00548">
    <property type="entry name" value="lolB"/>
    <property type="match status" value="1"/>
</dbReference>
<dbReference type="Gene3D" id="2.50.20.10">
    <property type="entry name" value="Lipoprotein localisation LolA/LolB/LppX"/>
    <property type="match status" value="1"/>
</dbReference>
<keyword evidence="11" id="KW-0998">Cell outer membrane</keyword>
<dbReference type="PROSITE" id="PS51257">
    <property type="entry name" value="PROKAR_LIPOPROTEIN"/>
    <property type="match status" value="1"/>
</dbReference>
<comment type="similarity">
    <text evidence="2">Belongs to the LolB family.</text>
</comment>
<keyword evidence="6 13" id="KW-0732">Signal</keyword>
<dbReference type="EMBL" id="CP080544">
    <property type="protein sequence ID" value="QYR53534.1"/>
    <property type="molecule type" value="Genomic_DNA"/>
</dbReference>
<evidence type="ECO:0000256" key="4">
    <source>
        <dbReference type="ARBA" id="ARBA00016202"/>
    </source>
</evidence>
<sequence>MKKSMLMFALVALAGCATVPKPSAETGATITCSGASTSPACERAIGGLNQSSARLKAIQSDAASAFAFRGRIAISQGSQGGNAGIAWDAQSFETYQVELSAPVTSQSWQLEVTPAGSTVLGMKGGPRSGRDPVDLLKQATGWTIPVDDMRYWVHALPSPGASASAYVFSAGAAPRVIGFTQSGWTLKFEGGEVGGPPQRIFARNGTGQVRLVIDSWLKSATP</sequence>
<keyword evidence="8" id="KW-0472">Membrane</keyword>
<dbReference type="InterPro" id="IPR029046">
    <property type="entry name" value="LolA/LolB/LppX"/>
</dbReference>
<name>A0ABX8WRT2_9GAMM</name>
<evidence type="ECO:0000256" key="7">
    <source>
        <dbReference type="ARBA" id="ARBA00022927"/>
    </source>
</evidence>
<evidence type="ECO:0000256" key="11">
    <source>
        <dbReference type="ARBA" id="ARBA00023237"/>
    </source>
</evidence>
<evidence type="ECO:0000256" key="5">
    <source>
        <dbReference type="ARBA" id="ARBA00022448"/>
    </source>
</evidence>
<dbReference type="Proteomes" id="UP000824755">
    <property type="component" value="Chromosome"/>
</dbReference>
<dbReference type="SUPFAM" id="SSF89392">
    <property type="entry name" value="Prokaryotic lipoproteins and lipoprotein localization factors"/>
    <property type="match status" value="1"/>
</dbReference>
<keyword evidence="12 14" id="KW-0449">Lipoprotein</keyword>
<evidence type="ECO:0000256" key="6">
    <source>
        <dbReference type="ARBA" id="ARBA00022729"/>
    </source>
</evidence>
<keyword evidence="9" id="KW-0564">Palmitate</keyword>
<evidence type="ECO:0000256" key="12">
    <source>
        <dbReference type="ARBA" id="ARBA00023288"/>
    </source>
</evidence>
<evidence type="ECO:0000256" key="9">
    <source>
        <dbReference type="ARBA" id="ARBA00023139"/>
    </source>
</evidence>
<dbReference type="InterPro" id="IPR004565">
    <property type="entry name" value="OM_lipoprot_LolB"/>
</dbReference>
<proteinExistence type="inferred from homology"/>
<keyword evidence="5" id="KW-0813">Transport</keyword>
<dbReference type="RefSeq" id="WP_220380350.1">
    <property type="nucleotide sequence ID" value="NZ_CP080544.1"/>
</dbReference>
<dbReference type="CDD" id="cd16326">
    <property type="entry name" value="LolB"/>
    <property type="match status" value="1"/>
</dbReference>
<organism evidence="14 15">
    <name type="scientific">Lysobacter soyae</name>
    <dbReference type="NCBI Taxonomy" id="2764185"/>
    <lineage>
        <taxon>Bacteria</taxon>
        <taxon>Pseudomonadati</taxon>
        <taxon>Pseudomonadota</taxon>
        <taxon>Gammaproteobacteria</taxon>
        <taxon>Lysobacterales</taxon>
        <taxon>Lysobacteraceae</taxon>
        <taxon>Lysobacter</taxon>
    </lineage>
</organism>
<evidence type="ECO:0000256" key="3">
    <source>
        <dbReference type="ARBA" id="ARBA00011245"/>
    </source>
</evidence>
<feature type="chain" id="PRO_5045423920" description="Outer-membrane lipoprotein LolB" evidence="13">
    <location>
        <begin position="25"/>
        <end position="222"/>
    </location>
</feature>